<dbReference type="Pfam" id="PF12099">
    <property type="entry name" value="DUF3575"/>
    <property type="match status" value="1"/>
</dbReference>
<keyword evidence="1" id="KW-0732">Signal</keyword>
<dbReference type="RefSeq" id="WP_060386239.1">
    <property type="nucleotide sequence ID" value="NZ_LRGC01000014.1"/>
</dbReference>
<dbReference type="STRING" id="46506.AA415_02565"/>
<evidence type="ECO:0000313" key="2">
    <source>
        <dbReference type="EMBL" id="KWR53268.1"/>
    </source>
</evidence>
<dbReference type="Proteomes" id="UP000056419">
    <property type="component" value="Unassembled WGS sequence"/>
</dbReference>
<evidence type="ECO:0000313" key="3">
    <source>
        <dbReference type="Proteomes" id="UP000056419"/>
    </source>
</evidence>
<gene>
    <name evidence="2" type="ORF">AA415_02565</name>
</gene>
<comment type="caution">
    <text evidence="2">The sequence shown here is derived from an EMBL/GenBank/DDBJ whole genome shotgun (WGS) entry which is preliminary data.</text>
</comment>
<dbReference type="AlphaFoldDB" id="A0A108T4E9"/>
<sequence length="191" mass="21215" precursor="true">MPKTNHHTLSLSSIFFLLLLCSFPTLHAQQLAVKTNGLMLAAMAPNIGCEFVVGERSSIDISAFGAVNIYGNKAKMIGLLPEYRYWFNGRPMTREFVGIAALGVSYDITWGDRIYQGDAAGAGITFGYALNLNRRLNVEFYCGFGAVYFKQKQYYKNDNIEDYTDGTAQANANGYKLLPIKIGVSISYIFK</sequence>
<organism evidence="2 3">
    <name type="scientific">Bacteroides stercoris</name>
    <dbReference type="NCBI Taxonomy" id="46506"/>
    <lineage>
        <taxon>Bacteria</taxon>
        <taxon>Pseudomonadati</taxon>
        <taxon>Bacteroidota</taxon>
        <taxon>Bacteroidia</taxon>
        <taxon>Bacteroidales</taxon>
        <taxon>Bacteroidaceae</taxon>
        <taxon>Bacteroides</taxon>
    </lineage>
</organism>
<accession>A0A108T4E9</accession>
<name>A0A108T4E9_BACSE</name>
<keyword evidence="3" id="KW-1185">Reference proteome</keyword>
<proteinExistence type="predicted"/>
<feature type="chain" id="PRO_5007130689" description="DUF3575 domain-containing protein" evidence="1">
    <location>
        <begin position="29"/>
        <end position="191"/>
    </location>
</feature>
<dbReference type="PATRIC" id="fig|46506.5.peg.2757"/>
<feature type="signal peptide" evidence="1">
    <location>
        <begin position="1"/>
        <end position="28"/>
    </location>
</feature>
<dbReference type="EMBL" id="LRGC01000014">
    <property type="protein sequence ID" value="KWR53268.1"/>
    <property type="molecule type" value="Genomic_DNA"/>
</dbReference>
<protein>
    <recommendedName>
        <fullName evidence="4">DUF3575 domain-containing protein</fullName>
    </recommendedName>
</protein>
<evidence type="ECO:0000256" key="1">
    <source>
        <dbReference type="SAM" id="SignalP"/>
    </source>
</evidence>
<reference evidence="2 3" key="1">
    <citation type="journal article" date="2016" name="BMC Genomics">
        <title>Type VI secretion systems of human gut Bacteroidales segregate into three genetic architectures, two of which are contained on mobile genetic elements.</title>
        <authorList>
            <person name="Coyne M.J."/>
            <person name="Roelofs K.G."/>
            <person name="Comstock L.E."/>
        </authorList>
    </citation>
    <scope>NUCLEOTIDE SEQUENCE [LARGE SCALE GENOMIC DNA]</scope>
    <source>
        <strain evidence="2 3">CL09T03C01</strain>
    </source>
</reference>
<evidence type="ECO:0008006" key="4">
    <source>
        <dbReference type="Google" id="ProtNLM"/>
    </source>
</evidence>
<dbReference type="InterPro" id="IPR021958">
    <property type="entry name" value="DUF3575"/>
</dbReference>